<comment type="caution">
    <text evidence="6">The sequence shown here is derived from an EMBL/GenBank/DDBJ whole genome shotgun (WGS) entry which is preliminary data.</text>
</comment>
<evidence type="ECO:0000256" key="1">
    <source>
        <dbReference type="ARBA" id="ARBA00023015"/>
    </source>
</evidence>
<evidence type="ECO:0000256" key="4">
    <source>
        <dbReference type="PROSITE-ProRule" id="PRU00335"/>
    </source>
</evidence>
<dbReference type="EMBL" id="BAAAZW010000005">
    <property type="protein sequence ID" value="GAA3960628.1"/>
    <property type="molecule type" value="Genomic_DNA"/>
</dbReference>
<evidence type="ECO:0000256" key="2">
    <source>
        <dbReference type="ARBA" id="ARBA00023125"/>
    </source>
</evidence>
<keyword evidence="3" id="KW-0804">Transcription</keyword>
<dbReference type="InterPro" id="IPR001647">
    <property type="entry name" value="HTH_TetR"/>
</dbReference>
<keyword evidence="1" id="KW-0805">Transcription regulation</keyword>
<organism evidence="6 7">
    <name type="scientific">Gordonia caeni</name>
    <dbReference type="NCBI Taxonomy" id="1007097"/>
    <lineage>
        <taxon>Bacteria</taxon>
        <taxon>Bacillati</taxon>
        <taxon>Actinomycetota</taxon>
        <taxon>Actinomycetes</taxon>
        <taxon>Mycobacteriales</taxon>
        <taxon>Gordoniaceae</taxon>
        <taxon>Gordonia</taxon>
    </lineage>
</organism>
<dbReference type="Gene3D" id="1.10.357.10">
    <property type="entry name" value="Tetracycline Repressor, domain 2"/>
    <property type="match status" value="1"/>
</dbReference>
<dbReference type="PROSITE" id="PS50977">
    <property type="entry name" value="HTH_TETR_2"/>
    <property type="match status" value="1"/>
</dbReference>
<feature type="domain" description="HTH tetR-type" evidence="5">
    <location>
        <begin position="3"/>
        <end position="63"/>
    </location>
</feature>
<reference evidence="7" key="1">
    <citation type="journal article" date="2019" name="Int. J. Syst. Evol. Microbiol.">
        <title>The Global Catalogue of Microorganisms (GCM) 10K type strain sequencing project: providing services to taxonomists for standard genome sequencing and annotation.</title>
        <authorList>
            <consortium name="The Broad Institute Genomics Platform"/>
            <consortium name="The Broad Institute Genome Sequencing Center for Infectious Disease"/>
            <person name="Wu L."/>
            <person name="Ma J."/>
        </authorList>
    </citation>
    <scope>NUCLEOTIDE SEQUENCE [LARGE SCALE GENOMIC DNA]</scope>
    <source>
        <strain evidence="7">JCM 16923</strain>
    </source>
</reference>
<dbReference type="InterPro" id="IPR036271">
    <property type="entry name" value="Tet_transcr_reg_TetR-rel_C_sf"/>
</dbReference>
<dbReference type="Pfam" id="PF00440">
    <property type="entry name" value="TetR_N"/>
    <property type="match status" value="1"/>
</dbReference>
<sequence>MSLRVRDRLLIATSELMRRHGVAGTAVSEILTRSGVSRRSIYLNFPGGKLELVDEATRASGEELTKALDAVLATEDPLTEFTQMWSALLTETDFDAGCPIVAAALARSEAPQAADQAGNIFASWRDRIAHLLVDRGIEPAIAESLAVTILSAIEGAVVIAQAQRSTQPVDEVGVRLAELVRLHMRE</sequence>
<feature type="DNA-binding region" description="H-T-H motif" evidence="4">
    <location>
        <begin position="26"/>
        <end position="45"/>
    </location>
</feature>
<name>A0ABP7P6M8_9ACTN</name>
<dbReference type="InterPro" id="IPR009057">
    <property type="entry name" value="Homeodomain-like_sf"/>
</dbReference>
<proteinExistence type="predicted"/>
<evidence type="ECO:0000313" key="7">
    <source>
        <dbReference type="Proteomes" id="UP001418444"/>
    </source>
</evidence>
<dbReference type="Pfam" id="PF21993">
    <property type="entry name" value="TetR_C_13_2"/>
    <property type="match status" value="1"/>
</dbReference>
<gene>
    <name evidence="6" type="ORF">GCM10022231_20810</name>
</gene>
<dbReference type="InterPro" id="IPR054156">
    <property type="entry name" value="YxaF_TetR_C"/>
</dbReference>
<evidence type="ECO:0000259" key="5">
    <source>
        <dbReference type="PROSITE" id="PS50977"/>
    </source>
</evidence>
<dbReference type="PANTHER" id="PTHR47506:SF3">
    <property type="entry name" value="HTH-TYPE TRANSCRIPTIONAL REGULATOR LMRA"/>
    <property type="match status" value="1"/>
</dbReference>
<dbReference type="Proteomes" id="UP001418444">
    <property type="component" value="Unassembled WGS sequence"/>
</dbReference>
<protein>
    <submittedName>
        <fullName evidence="6">TetR/AcrR family transcriptional regulator</fullName>
    </submittedName>
</protein>
<keyword evidence="2 4" id="KW-0238">DNA-binding</keyword>
<accession>A0ABP7P6M8</accession>
<evidence type="ECO:0000313" key="6">
    <source>
        <dbReference type="EMBL" id="GAA3960628.1"/>
    </source>
</evidence>
<evidence type="ECO:0000256" key="3">
    <source>
        <dbReference type="ARBA" id="ARBA00023163"/>
    </source>
</evidence>
<dbReference type="PANTHER" id="PTHR47506">
    <property type="entry name" value="TRANSCRIPTIONAL REGULATORY PROTEIN"/>
    <property type="match status" value="1"/>
</dbReference>
<keyword evidence="7" id="KW-1185">Reference proteome</keyword>
<dbReference type="SUPFAM" id="SSF48498">
    <property type="entry name" value="Tetracyclin repressor-like, C-terminal domain"/>
    <property type="match status" value="1"/>
</dbReference>
<dbReference type="SUPFAM" id="SSF46689">
    <property type="entry name" value="Homeodomain-like"/>
    <property type="match status" value="1"/>
</dbReference>